<evidence type="ECO:0000313" key="1">
    <source>
        <dbReference type="EMBL" id="QLB40519.1"/>
    </source>
</evidence>
<sequence>MKIIIFYLFLVVFLTSCCEKIIYNNVENMTQRQYKIECLRLNSINFALKDDGTILIIGEKSVRKYNKLKNIFYTASTKGNLEICTPSTTLEK</sequence>
<protein>
    <recommendedName>
        <fullName evidence="3">Lipoprotein</fullName>
    </recommendedName>
</protein>
<organism evidence="1 2">
    <name type="scientific">Mannheimia pernigra</name>
    <dbReference type="NCBI Taxonomy" id="111844"/>
    <lineage>
        <taxon>Bacteria</taxon>
        <taxon>Pseudomonadati</taxon>
        <taxon>Pseudomonadota</taxon>
        <taxon>Gammaproteobacteria</taxon>
        <taxon>Pasteurellales</taxon>
        <taxon>Pasteurellaceae</taxon>
        <taxon>Mannheimia</taxon>
    </lineage>
</organism>
<evidence type="ECO:0000313" key="2">
    <source>
        <dbReference type="Proteomes" id="UP000509660"/>
    </source>
</evidence>
<gene>
    <name evidence="1" type="ORF">HV559_06345</name>
</gene>
<dbReference type="RefSeq" id="WP_176809869.1">
    <property type="nucleotide sequence ID" value="NZ_CP055306.1"/>
</dbReference>
<name>A0A7D5DXG3_9PAST</name>
<dbReference type="EMBL" id="CP055306">
    <property type="protein sequence ID" value="QLB40519.1"/>
    <property type="molecule type" value="Genomic_DNA"/>
</dbReference>
<dbReference type="PROSITE" id="PS51257">
    <property type="entry name" value="PROKAR_LIPOPROTEIN"/>
    <property type="match status" value="1"/>
</dbReference>
<reference evidence="1 2" key="1">
    <citation type="submission" date="2020-06" db="EMBL/GenBank/DDBJ databases">
        <title>Mannheimia pernigra sp. nov. isolated from bovine respiratory tract.</title>
        <authorList>
            <person name="Kuhnert P."/>
            <person name="Akarsu-Egger H."/>
        </authorList>
    </citation>
    <scope>NUCLEOTIDE SEQUENCE [LARGE SCALE GENOMIC DNA]</scope>
    <source>
        <strain evidence="1 2">BNO311</strain>
    </source>
</reference>
<proteinExistence type="predicted"/>
<dbReference type="Proteomes" id="UP000509660">
    <property type="component" value="Chromosome"/>
</dbReference>
<evidence type="ECO:0008006" key="3">
    <source>
        <dbReference type="Google" id="ProtNLM"/>
    </source>
</evidence>
<keyword evidence="2" id="KW-1185">Reference proteome</keyword>
<accession>A0A7D5DXG3</accession>
<dbReference type="AlphaFoldDB" id="A0A7D5DXG3"/>